<dbReference type="PANTHER" id="PTHR35560:SF3">
    <property type="entry name" value="PEPTIDASE S9 PROLYL OLIGOPEPTIDASE CATALYTIC DOMAIN-CONTAINING PROTEIN"/>
    <property type="match status" value="1"/>
</dbReference>
<sequence>MKFVRVALVLLLVSAGVVAKADDTTSSAAPVKAVADHQMQVSSPRGGKGKLPLYVSRDWSKPLPEVTRVLIFFHGKLRNADVYNASGLAAIKAAGDAGKTTLLITPQFLGQQDVDHWHLSQDTLHWAPEAWMGGEDAMNGAISSFDCVDAILAYLRNKTIFPNLKTVIIGGHSGGAQVVQRYAVVSTAGDLLMRAGIHVRYVIANPSSYLYFSPQRPALNAKEEFTFGAPSKSCMGHYNLWKYGTEKAPPYVDAAADWDAIETHYVRRDVVYLLGTKDTDPDHPALDKSCSGEMEGPYRFFRGKAYFTYLEGRHPELKQEGASQQLWFVPGVEHDGDKMFNSPCGLAAVFGGECSSRELAPKP</sequence>
<dbReference type="Proteomes" id="UP001596391">
    <property type="component" value="Unassembled WGS sequence"/>
</dbReference>
<organism evidence="2 3">
    <name type="scientific">Granulicella cerasi</name>
    <dbReference type="NCBI Taxonomy" id="741063"/>
    <lineage>
        <taxon>Bacteria</taxon>
        <taxon>Pseudomonadati</taxon>
        <taxon>Acidobacteriota</taxon>
        <taxon>Terriglobia</taxon>
        <taxon>Terriglobales</taxon>
        <taxon>Acidobacteriaceae</taxon>
        <taxon>Granulicella</taxon>
    </lineage>
</organism>
<keyword evidence="1" id="KW-0732">Signal</keyword>
<proteinExistence type="predicted"/>
<dbReference type="PANTHER" id="PTHR35560">
    <property type="entry name" value="BLL0132 PROTEIN"/>
    <property type="match status" value="1"/>
</dbReference>
<dbReference type="SUPFAM" id="SSF53474">
    <property type="entry name" value="alpha/beta-Hydrolases"/>
    <property type="match status" value="1"/>
</dbReference>
<comment type="caution">
    <text evidence="2">The sequence shown here is derived from an EMBL/GenBank/DDBJ whole genome shotgun (WGS) entry which is preliminary data.</text>
</comment>
<dbReference type="Gene3D" id="3.40.50.1820">
    <property type="entry name" value="alpha/beta hydrolase"/>
    <property type="match status" value="1"/>
</dbReference>
<dbReference type="RefSeq" id="WP_263369517.1">
    <property type="nucleotide sequence ID" value="NZ_JAGSYD010000001.1"/>
</dbReference>
<evidence type="ECO:0000256" key="1">
    <source>
        <dbReference type="SAM" id="SignalP"/>
    </source>
</evidence>
<evidence type="ECO:0000313" key="2">
    <source>
        <dbReference type="EMBL" id="MFC6645801.1"/>
    </source>
</evidence>
<name>A0ABW1Z9C2_9BACT</name>
<keyword evidence="3" id="KW-1185">Reference proteome</keyword>
<accession>A0ABW1Z9C2</accession>
<evidence type="ECO:0000313" key="3">
    <source>
        <dbReference type="Proteomes" id="UP001596391"/>
    </source>
</evidence>
<reference evidence="3" key="1">
    <citation type="journal article" date="2019" name="Int. J. Syst. Evol. Microbiol.">
        <title>The Global Catalogue of Microorganisms (GCM) 10K type strain sequencing project: providing services to taxonomists for standard genome sequencing and annotation.</title>
        <authorList>
            <consortium name="The Broad Institute Genomics Platform"/>
            <consortium name="The Broad Institute Genome Sequencing Center for Infectious Disease"/>
            <person name="Wu L."/>
            <person name="Ma J."/>
        </authorList>
    </citation>
    <scope>NUCLEOTIDE SEQUENCE [LARGE SCALE GENOMIC DNA]</scope>
    <source>
        <strain evidence="3">CGMCC 1.16026</strain>
    </source>
</reference>
<evidence type="ECO:0008006" key="4">
    <source>
        <dbReference type="Google" id="ProtNLM"/>
    </source>
</evidence>
<protein>
    <recommendedName>
        <fullName evidence="4">Alpha/beta hydrolase family protein</fullName>
    </recommendedName>
</protein>
<dbReference type="EMBL" id="JBHSWI010000001">
    <property type="protein sequence ID" value="MFC6645801.1"/>
    <property type="molecule type" value="Genomic_DNA"/>
</dbReference>
<dbReference type="InterPro" id="IPR029058">
    <property type="entry name" value="AB_hydrolase_fold"/>
</dbReference>
<gene>
    <name evidence="2" type="ORF">ACFQBQ_09450</name>
</gene>
<feature type="chain" id="PRO_5046281639" description="Alpha/beta hydrolase family protein" evidence="1">
    <location>
        <begin position="22"/>
        <end position="363"/>
    </location>
</feature>
<feature type="signal peptide" evidence="1">
    <location>
        <begin position="1"/>
        <end position="21"/>
    </location>
</feature>